<dbReference type="Pfam" id="PF01850">
    <property type="entry name" value="PIN"/>
    <property type="match status" value="1"/>
</dbReference>
<gene>
    <name evidence="2" type="ORF">CKO31_25190</name>
</gene>
<reference evidence="2 3" key="1">
    <citation type="journal article" date="2020" name="Microorganisms">
        <title>Osmotic Adaptation and Compatible Solute Biosynthesis of Phototrophic Bacteria as Revealed from Genome Analyses.</title>
        <authorList>
            <person name="Imhoff J.F."/>
            <person name="Rahn T."/>
            <person name="Kunzel S."/>
            <person name="Keller A."/>
            <person name="Neulinger S.C."/>
        </authorList>
    </citation>
    <scope>NUCLEOTIDE SEQUENCE [LARGE SCALE GENOMIC DNA]</scope>
    <source>
        <strain evidence="2 3">DSM 6210</strain>
    </source>
</reference>
<dbReference type="RefSeq" id="WP_200243649.1">
    <property type="nucleotide sequence ID" value="NZ_NRRV01000162.1"/>
</dbReference>
<dbReference type="SUPFAM" id="SSF88723">
    <property type="entry name" value="PIN domain-like"/>
    <property type="match status" value="1"/>
</dbReference>
<sequence>MVVFDATTLLYLLDPEAKPPTDPNTHQPVTAVQARVAHLVEKLAKARTKIIIPTPALSEILVRAGDAGPAYLDIVNKSASFRIVPFDQRAAVEVAAALREALDAGDKKGGSKAPWAKLKFDRQILAIAKVEGATTIYSDDSDIQRFAKGRGIEVVPIDALPLPPEKAQQSLYLEDGPTGT</sequence>
<comment type="caution">
    <text evidence="2">The sequence shown here is derived from an EMBL/GenBank/DDBJ whole genome shotgun (WGS) entry which is preliminary data.</text>
</comment>
<organism evidence="2 3">
    <name type="scientific">Thiohalocapsa halophila</name>
    <dbReference type="NCBI Taxonomy" id="69359"/>
    <lineage>
        <taxon>Bacteria</taxon>
        <taxon>Pseudomonadati</taxon>
        <taxon>Pseudomonadota</taxon>
        <taxon>Gammaproteobacteria</taxon>
        <taxon>Chromatiales</taxon>
        <taxon>Chromatiaceae</taxon>
        <taxon>Thiohalocapsa</taxon>
    </lineage>
</organism>
<dbReference type="EMBL" id="NRRV01000162">
    <property type="protein sequence ID" value="MBK1633961.1"/>
    <property type="molecule type" value="Genomic_DNA"/>
</dbReference>
<dbReference type="InterPro" id="IPR002716">
    <property type="entry name" value="PIN_dom"/>
</dbReference>
<feature type="domain" description="PIN" evidence="1">
    <location>
        <begin position="39"/>
        <end position="148"/>
    </location>
</feature>
<protein>
    <recommendedName>
        <fullName evidence="1">PIN domain-containing protein</fullName>
    </recommendedName>
</protein>
<name>A0ABS1CPU9_9GAMM</name>
<dbReference type="Proteomes" id="UP000748752">
    <property type="component" value="Unassembled WGS sequence"/>
</dbReference>
<proteinExistence type="predicted"/>
<keyword evidence="3" id="KW-1185">Reference proteome</keyword>
<evidence type="ECO:0000313" key="2">
    <source>
        <dbReference type="EMBL" id="MBK1633961.1"/>
    </source>
</evidence>
<evidence type="ECO:0000313" key="3">
    <source>
        <dbReference type="Proteomes" id="UP000748752"/>
    </source>
</evidence>
<dbReference type="Gene3D" id="3.40.50.1010">
    <property type="entry name" value="5'-nuclease"/>
    <property type="match status" value="1"/>
</dbReference>
<dbReference type="InterPro" id="IPR029060">
    <property type="entry name" value="PIN-like_dom_sf"/>
</dbReference>
<accession>A0ABS1CPU9</accession>
<evidence type="ECO:0000259" key="1">
    <source>
        <dbReference type="Pfam" id="PF01850"/>
    </source>
</evidence>